<dbReference type="EMBL" id="JBBMFC010000008">
    <property type="protein sequence ID" value="MEQ2578339.1"/>
    <property type="molecule type" value="Genomic_DNA"/>
</dbReference>
<accession>A0ABV1I126</accession>
<evidence type="ECO:0000313" key="2">
    <source>
        <dbReference type="Proteomes" id="UP001470288"/>
    </source>
</evidence>
<comment type="caution">
    <text evidence="1">The sequence shown here is derived from an EMBL/GenBank/DDBJ whole genome shotgun (WGS) entry which is preliminary data.</text>
</comment>
<protein>
    <submittedName>
        <fullName evidence="1">Uncharacterized protein</fullName>
    </submittedName>
</protein>
<keyword evidence="2" id="KW-1185">Reference proteome</keyword>
<evidence type="ECO:0000313" key="1">
    <source>
        <dbReference type="EMBL" id="MEQ2578339.1"/>
    </source>
</evidence>
<sequence>MWQTPKTTWAPGDYFNVEDYNRIKGNLDALHEIAISAWPEFLFAEMGADKTYADISFYADEIDLFEDNLDAINNGTCGLAIGEKRMYEANKVFIGSEELNRIESACLKLHEYLTGTANGRKTLEFTLNGGDF</sequence>
<reference evidence="1 2" key="1">
    <citation type="submission" date="2024-03" db="EMBL/GenBank/DDBJ databases">
        <title>Human intestinal bacterial collection.</title>
        <authorList>
            <person name="Pauvert C."/>
            <person name="Hitch T.C.A."/>
            <person name="Clavel T."/>
        </authorList>
    </citation>
    <scope>NUCLEOTIDE SEQUENCE [LARGE SCALE GENOMIC DNA]</scope>
    <source>
        <strain evidence="1 2">CLA-AA-H78B</strain>
    </source>
</reference>
<gene>
    <name evidence="1" type="ORF">WMO62_05690</name>
</gene>
<proteinExistence type="predicted"/>
<organism evidence="1 2">
    <name type="scientific">Hominiventricola aquisgranensis</name>
    <dbReference type="NCBI Taxonomy" id="3133164"/>
    <lineage>
        <taxon>Bacteria</taxon>
        <taxon>Bacillati</taxon>
        <taxon>Bacillota</taxon>
        <taxon>Clostridia</taxon>
        <taxon>Lachnospirales</taxon>
        <taxon>Lachnospiraceae</taxon>
        <taxon>Hominiventricola</taxon>
    </lineage>
</organism>
<name>A0ABV1I126_9FIRM</name>
<dbReference type="RefSeq" id="WP_349144067.1">
    <property type="nucleotide sequence ID" value="NZ_JBBMFC010000008.1"/>
</dbReference>
<dbReference type="Proteomes" id="UP001470288">
    <property type="component" value="Unassembled WGS sequence"/>
</dbReference>